<dbReference type="PANTHER" id="PTHR34404">
    <property type="entry name" value="REGULATORY PROTEIN, FMDB FAMILY"/>
    <property type="match status" value="1"/>
</dbReference>
<evidence type="ECO:0000313" key="2">
    <source>
        <dbReference type="EMBL" id="ACL63578.1"/>
    </source>
</evidence>
<sequence length="91" mass="9769">MPIYEYECPKCGRFDALQKMSDPALQVHEVCGSKVRKLMSASAFAFKGSGFYITDYGGKSAAAITPDRKPEKKAEPKSEACASCPANKSAA</sequence>
<reference evidence="2" key="1">
    <citation type="submission" date="2009-01" db="EMBL/GenBank/DDBJ databases">
        <title>Complete sequence of Anaeromyxobacter dehalogenans 2CP-1.</title>
        <authorList>
            <consortium name="US DOE Joint Genome Institute"/>
            <person name="Lucas S."/>
            <person name="Copeland A."/>
            <person name="Lapidus A."/>
            <person name="Glavina del Rio T."/>
            <person name="Dalin E."/>
            <person name="Tice H."/>
            <person name="Bruce D."/>
            <person name="Goodwin L."/>
            <person name="Pitluck S."/>
            <person name="Saunders E."/>
            <person name="Brettin T."/>
            <person name="Detter J.C."/>
            <person name="Han C."/>
            <person name="Larimer F."/>
            <person name="Land M."/>
            <person name="Hauser L."/>
            <person name="Kyrpides N."/>
            <person name="Ovchinnikova G."/>
            <person name="Beliaev A.S."/>
            <person name="Richardson P."/>
        </authorList>
    </citation>
    <scope>NUCLEOTIDE SEQUENCE</scope>
    <source>
        <strain evidence="2">2CP-1</strain>
    </source>
</reference>
<keyword evidence="3" id="KW-1185">Reference proteome</keyword>
<dbReference type="EMBL" id="CP001359">
    <property type="protein sequence ID" value="ACL63578.1"/>
    <property type="molecule type" value="Genomic_DNA"/>
</dbReference>
<dbReference type="NCBIfam" id="TIGR02605">
    <property type="entry name" value="CxxC_CxxC_SSSS"/>
    <property type="match status" value="1"/>
</dbReference>
<dbReference type="AlphaFoldDB" id="B8J8Y0"/>
<organism evidence="2 3">
    <name type="scientific">Anaeromyxobacter dehalogenans (strain ATCC BAA-258 / DSM 21875 / 2CP-1)</name>
    <dbReference type="NCBI Taxonomy" id="455488"/>
    <lineage>
        <taxon>Bacteria</taxon>
        <taxon>Pseudomonadati</taxon>
        <taxon>Myxococcota</taxon>
        <taxon>Myxococcia</taxon>
        <taxon>Myxococcales</taxon>
        <taxon>Cystobacterineae</taxon>
        <taxon>Anaeromyxobacteraceae</taxon>
        <taxon>Anaeromyxobacter</taxon>
    </lineage>
</organism>
<dbReference type="RefSeq" id="WP_012524286.1">
    <property type="nucleotide sequence ID" value="NC_011891.1"/>
</dbReference>
<dbReference type="PANTHER" id="PTHR34404:SF2">
    <property type="entry name" value="CONSERVED SERINE RICH PROTEIN"/>
    <property type="match status" value="1"/>
</dbReference>
<evidence type="ECO:0000313" key="3">
    <source>
        <dbReference type="Proteomes" id="UP000007089"/>
    </source>
</evidence>
<dbReference type="InterPro" id="IPR013429">
    <property type="entry name" value="Regulatory_FmdB_Zinc_ribbon"/>
</dbReference>
<evidence type="ECO:0000259" key="1">
    <source>
        <dbReference type="SMART" id="SM00834"/>
    </source>
</evidence>
<name>B8J8Y0_ANAD2</name>
<dbReference type="KEGG" id="acp:A2cp1_0219"/>
<feature type="domain" description="Putative regulatory protein FmdB zinc ribbon" evidence="1">
    <location>
        <begin position="1"/>
        <end position="40"/>
    </location>
</feature>
<protein>
    <submittedName>
        <fullName evidence="2">Regulatory protein, FmdB family</fullName>
    </submittedName>
</protein>
<dbReference type="Pfam" id="PF09723">
    <property type="entry name" value="Zn_ribbon_8"/>
    <property type="match status" value="1"/>
</dbReference>
<dbReference type="Proteomes" id="UP000007089">
    <property type="component" value="Chromosome"/>
</dbReference>
<dbReference type="HOGENOM" id="CLU_136025_3_1_7"/>
<dbReference type="SMART" id="SM00834">
    <property type="entry name" value="CxxC_CXXC_SSSS"/>
    <property type="match status" value="1"/>
</dbReference>
<gene>
    <name evidence="2" type="ordered locus">A2cp1_0219</name>
</gene>
<proteinExistence type="predicted"/>
<accession>B8J8Y0</accession>